<feature type="chain" id="PRO_5016240342" evidence="7">
    <location>
        <begin position="19"/>
        <end position="492"/>
    </location>
</feature>
<comment type="caution">
    <text evidence="9">The sequence shown here is derived from an EMBL/GenBank/DDBJ whole genome shotgun (WGS) entry which is preliminary data.</text>
</comment>
<dbReference type="Proteomes" id="UP000245489">
    <property type="component" value="Unassembled WGS sequence"/>
</dbReference>
<feature type="signal peptide" evidence="7">
    <location>
        <begin position="1"/>
        <end position="18"/>
    </location>
</feature>
<evidence type="ECO:0000313" key="10">
    <source>
        <dbReference type="Proteomes" id="UP000245489"/>
    </source>
</evidence>
<gene>
    <name evidence="9" type="ORF">LV89_01317</name>
</gene>
<feature type="active site" description="Charge relay system" evidence="5">
    <location>
        <position position="429"/>
    </location>
</feature>
<feature type="active site" description="Charge relay system" evidence="5">
    <location>
        <position position="188"/>
    </location>
</feature>
<dbReference type="PROSITE" id="PS51892">
    <property type="entry name" value="SUBTILASE"/>
    <property type="match status" value="1"/>
</dbReference>
<dbReference type="RefSeq" id="WP_109742075.1">
    <property type="nucleotide sequence ID" value="NZ_QGGO01000005.1"/>
</dbReference>
<evidence type="ECO:0000256" key="4">
    <source>
        <dbReference type="ARBA" id="ARBA00022825"/>
    </source>
</evidence>
<keyword evidence="4 5" id="KW-0720">Serine protease</keyword>
<dbReference type="InterPro" id="IPR036852">
    <property type="entry name" value="Peptidase_S8/S53_dom_sf"/>
</dbReference>
<dbReference type="Pfam" id="PF00082">
    <property type="entry name" value="Peptidase_S8"/>
    <property type="match status" value="1"/>
</dbReference>
<dbReference type="InterPro" id="IPR050131">
    <property type="entry name" value="Peptidase_S8_subtilisin-like"/>
</dbReference>
<dbReference type="PANTHER" id="PTHR43806:SF11">
    <property type="entry name" value="CEREVISIN-RELATED"/>
    <property type="match status" value="1"/>
</dbReference>
<evidence type="ECO:0000313" key="9">
    <source>
        <dbReference type="EMBL" id="PWK27910.1"/>
    </source>
</evidence>
<keyword evidence="7" id="KW-0732">Signal</keyword>
<evidence type="ECO:0000256" key="2">
    <source>
        <dbReference type="ARBA" id="ARBA00022670"/>
    </source>
</evidence>
<dbReference type="GO" id="GO:0006508">
    <property type="term" value="P:proteolysis"/>
    <property type="evidence" value="ECO:0007669"/>
    <property type="project" value="UniProtKB-KW"/>
</dbReference>
<dbReference type="AlphaFoldDB" id="A0A316ECP8"/>
<reference evidence="9 10" key="1">
    <citation type="submission" date="2018-05" db="EMBL/GenBank/DDBJ databases">
        <title>Genomic Encyclopedia of Archaeal and Bacterial Type Strains, Phase II (KMG-II): from individual species to whole genera.</title>
        <authorList>
            <person name="Goeker M."/>
        </authorList>
    </citation>
    <scope>NUCLEOTIDE SEQUENCE [LARGE SCALE GENOMIC DNA]</scope>
    <source>
        <strain evidence="9 10">DSM 22214</strain>
    </source>
</reference>
<proteinExistence type="inferred from homology"/>
<evidence type="ECO:0000256" key="5">
    <source>
        <dbReference type="PROSITE-ProRule" id="PRU01240"/>
    </source>
</evidence>
<name>A0A316ECP8_9BACT</name>
<dbReference type="PANTHER" id="PTHR43806">
    <property type="entry name" value="PEPTIDASE S8"/>
    <property type="match status" value="1"/>
</dbReference>
<feature type="compositionally biased region" description="Polar residues" evidence="6">
    <location>
        <begin position="138"/>
        <end position="151"/>
    </location>
</feature>
<keyword evidence="10" id="KW-1185">Reference proteome</keyword>
<organism evidence="9 10">
    <name type="scientific">Arcicella aurantiaca</name>
    <dbReference type="NCBI Taxonomy" id="591202"/>
    <lineage>
        <taxon>Bacteria</taxon>
        <taxon>Pseudomonadati</taxon>
        <taxon>Bacteroidota</taxon>
        <taxon>Cytophagia</taxon>
        <taxon>Cytophagales</taxon>
        <taxon>Flectobacillaceae</taxon>
        <taxon>Arcicella</taxon>
    </lineage>
</organism>
<keyword evidence="3 5" id="KW-0378">Hydrolase</keyword>
<feature type="region of interest" description="Disordered" evidence="6">
    <location>
        <begin position="124"/>
        <end position="151"/>
    </location>
</feature>
<comment type="similarity">
    <text evidence="1 5">Belongs to the peptidase S8 family.</text>
</comment>
<evidence type="ECO:0000256" key="6">
    <source>
        <dbReference type="SAM" id="MobiDB-lite"/>
    </source>
</evidence>
<dbReference type="SUPFAM" id="SSF52743">
    <property type="entry name" value="Subtilisin-like"/>
    <property type="match status" value="1"/>
</dbReference>
<sequence length="492" mass="54634">MKKLIIALLCLLVHFADAQNGKKKLPNNPSPVNPHPDTTINDTRFVWYKGGYVARDQKIILLDKNSAKYKLFKKDKLLISIRQSHADKLHVPIDSIKVLRSCDCDEELYLLGASNLYSTAVIPDPDGSSGGSGDNNGYTGSPNPETELTGLNNPLNPFSINTFKSDSSQKEIIDFCKLNLPIKIAYIDGGLRNSDPNLFASYRHFYYLYGDFGTWRNPNNDKFYGYNFTTSPKSQNIEEDGCPHGVNISHILAGEFRHNAPDGTLMEASVKIMPLKVFQNGKGNLFDALCAILYAQKNRFDIINCSWGHKGVSNPIFEKIIKSLEIDNIMVVASAGNDCQELGSNNYGHYPAMFSKRFSNVISVTTVIDPPNALPTLITSSGSTDTPCVPDNFCGNYGRDYVNVGYRGGTTFQVRIGYPLSQSALYGTSYAAAHITGMLANNYLKYLKIRRDNILNTGSSPSIRDIFLNDTSLFEKDIIGYPYIKNGKINKR</sequence>
<protein>
    <submittedName>
        <fullName evidence="9">Subtilase family protein</fullName>
    </submittedName>
</protein>
<feature type="active site" description="Charge relay system" evidence="5">
    <location>
        <position position="244"/>
    </location>
</feature>
<dbReference type="Gene3D" id="3.40.50.200">
    <property type="entry name" value="Peptidase S8/S53 domain"/>
    <property type="match status" value="1"/>
</dbReference>
<evidence type="ECO:0000259" key="8">
    <source>
        <dbReference type="Pfam" id="PF00082"/>
    </source>
</evidence>
<evidence type="ECO:0000256" key="7">
    <source>
        <dbReference type="SAM" id="SignalP"/>
    </source>
</evidence>
<accession>A0A316ECP8</accession>
<dbReference type="InterPro" id="IPR000209">
    <property type="entry name" value="Peptidase_S8/S53_dom"/>
</dbReference>
<dbReference type="OrthoDB" id="1489285at2"/>
<dbReference type="GO" id="GO:0004252">
    <property type="term" value="F:serine-type endopeptidase activity"/>
    <property type="evidence" value="ECO:0007669"/>
    <property type="project" value="UniProtKB-UniRule"/>
</dbReference>
<feature type="domain" description="Peptidase S8/S53" evidence="8">
    <location>
        <begin position="182"/>
        <end position="441"/>
    </location>
</feature>
<evidence type="ECO:0000256" key="3">
    <source>
        <dbReference type="ARBA" id="ARBA00022801"/>
    </source>
</evidence>
<evidence type="ECO:0000256" key="1">
    <source>
        <dbReference type="ARBA" id="ARBA00011073"/>
    </source>
</evidence>
<dbReference type="EMBL" id="QGGO01000005">
    <property type="protein sequence ID" value="PWK27910.1"/>
    <property type="molecule type" value="Genomic_DNA"/>
</dbReference>
<keyword evidence="2 5" id="KW-0645">Protease</keyword>